<sequence length="59" mass="7339">MTNYSKKKTNKIEYKDVIASFQRWRKLREKYFFSFTEENDFMFLFAIQLNKKKLMGKNN</sequence>
<reference evidence="1 2" key="1">
    <citation type="journal article" date="2018" name="Sci. Rep.">
        <title>Genomic signatures of local adaptation to the degree of environmental predictability in rotifers.</title>
        <authorList>
            <person name="Franch-Gras L."/>
            <person name="Hahn C."/>
            <person name="Garcia-Roger E.M."/>
            <person name="Carmona M.J."/>
            <person name="Serra M."/>
            <person name="Gomez A."/>
        </authorList>
    </citation>
    <scope>NUCLEOTIDE SEQUENCE [LARGE SCALE GENOMIC DNA]</scope>
    <source>
        <strain evidence="1">HYR1</strain>
    </source>
</reference>
<dbReference type="EMBL" id="REGN01013043">
    <property type="protein sequence ID" value="RMZ94456.1"/>
    <property type="molecule type" value="Genomic_DNA"/>
</dbReference>
<dbReference type="Proteomes" id="UP000276133">
    <property type="component" value="Unassembled WGS sequence"/>
</dbReference>
<evidence type="ECO:0000313" key="1">
    <source>
        <dbReference type="EMBL" id="RMZ94456.1"/>
    </source>
</evidence>
<keyword evidence="2" id="KW-1185">Reference proteome</keyword>
<organism evidence="1 2">
    <name type="scientific">Brachionus plicatilis</name>
    <name type="common">Marine rotifer</name>
    <name type="synonym">Brachionus muelleri</name>
    <dbReference type="NCBI Taxonomy" id="10195"/>
    <lineage>
        <taxon>Eukaryota</taxon>
        <taxon>Metazoa</taxon>
        <taxon>Spiralia</taxon>
        <taxon>Gnathifera</taxon>
        <taxon>Rotifera</taxon>
        <taxon>Eurotatoria</taxon>
        <taxon>Monogononta</taxon>
        <taxon>Pseudotrocha</taxon>
        <taxon>Ploima</taxon>
        <taxon>Brachionidae</taxon>
        <taxon>Brachionus</taxon>
    </lineage>
</organism>
<accession>A0A3M7P5U7</accession>
<name>A0A3M7P5U7_BRAPC</name>
<proteinExistence type="predicted"/>
<protein>
    <submittedName>
        <fullName evidence="1">Uncharacterized protein</fullName>
    </submittedName>
</protein>
<gene>
    <name evidence="1" type="ORF">BpHYR1_024361</name>
</gene>
<evidence type="ECO:0000313" key="2">
    <source>
        <dbReference type="Proteomes" id="UP000276133"/>
    </source>
</evidence>
<comment type="caution">
    <text evidence="1">The sequence shown here is derived from an EMBL/GenBank/DDBJ whole genome shotgun (WGS) entry which is preliminary data.</text>
</comment>
<dbReference type="AlphaFoldDB" id="A0A3M7P5U7"/>